<dbReference type="EMBL" id="MU003522">
    <property type="protein sequence ID" value="KAF2467123.1"/>
    <property type="molecule type" value="Genomic_DNA"/>
</dbReference>
<organism evidence="1 2">
    <name type="scientific">Lindgomyces ingoldianus</name>
    <dbReference type="NCBI Taxonomy" id="673940"/>
    <lineage>
        <taxon>Eukaryota</taxon>
        <taxon>Fungi</taxon>
        <taxon>Dikarya</taxon>
        <taxon>Ascomycota</taxon>
        <taxon>Pezizomycotina</taxon>
        <taxon>Dothideomycetes</taxon>
        <taxon>Pleosporomycetidae</taxon>
        <taxon>Pleosporales</taxon>
        <taxon>Lindgomycetaceae</taxon>
        <taxon>Lindgomyces</taxon>
    </lineage>
</organism>
<proteinExistence type="predicted"/>
<name>A0ACB6QKL9_9PLEO</name>
<evidence type="ECO:0000313" key="2">
    <source>
        <dbReference type="Proteomes" id="UP000799755"/>
    </source>
</evidence>
<accession>A0ACB6QKL9</accession>
<keyword evidence="2" id="KW-1185">Reference proteome</keyword>
<comment type="caution">
    <text evidence="1">The sequence shown here is derived from an EMBL/GenBank/DDBJ whole genome shotgun (WGS) entry which is preliminary data.</text>
</comment>
<evidence type="ECO:0000313" key="1">
    <source>
        <dbReference type="EMBL" id="KAF2467123.1"/>
    </source>
</evidence>
<reference evidence="1" key="1">
    <citation type="journal article" date="2020" name="Stud. Mycol.">
        <title>101 Dothideomycetes genomes: a test case for predicting lifestyles and emergence of pathogens.</title>
        <authorList>
            <person name="Haridas S."/>
            <person name="Albert R."/>
            <person name="Binder M."/>
            <person name="Bloem J."/>
            <person name="Labutti K."/>
            <person name="Salamov A."/>
            <person name="Andreopoulos B."/>
            <person name="Baker S."/>
            <person name="Barry K."/>
            <person name="Bills G."/>
            <person name="Bluhm B."/>
            <person name="Cannon C."/>
            <person name="Castanera R."/>
            <person name="Culley D."/>
            <person name="Daum C."/>
            <person name="Ezra D."/>
            <person name="Gonzalez J."/>
            <person name="Henrissat B."/>
            <person name="Kuo A."/>
            <person name="Liang C."/>
            <person name="Lipzen A."/>
            <person name="Lutzoni F."/>
            <person name="Magnuson J."/>
            <person name="Mondo S."/>
            <person name="Nolan M."/>
            <person name="Ohm R."/>
            <person name="Pangilinan J."/>
            <person name="Park H.-J."/>
            <person name="Ramirez L."/>
            <person name="Alfaro M."/>
            <person name="Sun H."/>
            <person name="Tritt A."/>
            <person name="Yoshinaga Y."/>
            <person name="Zwiers L.-H."/>
            <person name="Turgeon B."/>
            <person name="Goodwin S."/>
            <person name="Spatafora J."/>
            <person name="Crous P."/>
            <person name="Grigoriev I."/>
        </authorList>
    </citation>
    <scope>NUCLEOTIDE SEQUENCE</scope>
    <source>
        <strain evidence="1">ATCC 200398</strain>
    </source>
</reference>
<protein>
    <submittedName>
        <fullName evidence="1">Uncharacterized protein</fullName>
    </submittedName>
</protein>
<dbReference type="Proteomes" id="UP000799755">
    <property type="component" value="Unassembled WGS sequence"/>
</dbReference>
<gene>
    <name evidence="1" type="ORF">BDR25DRAFT_317334</name>
</gene>
<sequence length="247" mass="28046">MYSETNILTHLKQEQPISPVYTPANYPEVVNMTNQHRKCEEGQHLPGINDMIRGMPPTVPDVPQRLSTALIYSGFMSQRGSTSPYLAPGELNPTMENQHNALRRLNQISEHIDKPQRKQRARSSPKREMTSKDLQRAEAKAKKETASREQLTRAIAKVGEAISGLMPHGRLPKSWVGKELKQNNAKKDLYYGKIPVLMSAIELLDLLKQHIEFLESRGFGEFVRDLKEGLANMEDPELMPKCSHPRL</sequence>